<dbReference type="HOGENOM" id="CLU_1423542_0_0_1"/>
<evidence type="ECO:0000313" key="2">
    <source>
        <dbReference type="Proteomes" id="UP000006591"/>
    </source>
</evidence>
<proteinExistence type="predicted"/>
<name>A0A0E0HD17_ORYNI</name>
<evidence type="ECO:0000313" key="1">
    <source>
        <dbReference type="EnsemblPlants" id="ONIVA05G13200.1"/>
    </source>
</evidence>
<dbReference type="OMA" id="LPCWHAT"/>
<keyword evidence="2" id="KW-1185">Reference proteome</keyword>
<accession>A0A0E0HD17</accession>
<reference evidence="1" key="2">
    <citation type="submission" date="2018-04" db="EMBL/GenBank/DDBJ databases">
        <title>OnivRS2 (Oryza nivara Reference Sequence Version 2).</title>
        <authorList>
            <person name="Zhang J."/>
            <person name="Kudrna D."/>
            <person name="Lee S."/>
            <person name="Talag J."/>
            <person name="Rajasekar S."/>
            <person name="Welchert J."/>
            <person name="Hsing Y.-I."/>
            <person name="Wing R.A."/>
        </authorList>
    </citation>
    <scope>NUCLEOTIDE SEQUENCE [LARGE SCALE GENOMIC DNA]</scope>
    <source>
        <strain evidence="1">SL10</strain>
    </source>
</reference>
<dbReference type="EnsemblPlants" id="ONIVA05G13200.1">
    <property type="protein sequence ID" value="ONIVA05G13200.1"/>
    <property type="gene ID" value="ONIVA05G13200"/>
</dbReference>
<organism evidence="1">
    <name type="scientific">Oryza nivara</name>
    <name type="common">Indian wild rice</name>
    <name type="synonym">Oryza sativa f. spontanea</name>
    <dbReference type="NCBI Taxonomy" id="4536"/>
    <lineage>
        <taxon>Eukaryota</taxon>
        <taxon>Viridiplantae</taxon>
        <taxon>Streptophyta</taxon>
        <taxon>Embryophyta</taxon>
        <taxon>Tracheophyta</taxon>
        <taxon>Spermatophyta</taxon>
        <taxon>Magnoliopsida</taxon>
        <taxon>Liliopsida</taxon>
        <taxon>Poales</taxon>
        <taxon>Poaceae</taxon>
        <taxon>BOP clade</taxon>
        <taxon>Oryzoideae</taxon>
        <taxon>Oryzeae</taxon>
        <taxon>Oryzinae</taxon>
        <taxon>Oryza</taxon>
    </lineage>
</organism>
<dbReference type="AlphaFoldDB" id="A0A0E0HD17"/>
<dbReference type="Gramene" id="ONIVA05G13200.1">
    <property type="protein sequence ID" value="ONIVA05G13200.1"/>
    <property type="gene ID" value="ONIVA05G13200"/>
</dbReference>
<reference evidence="1" key="1">
    <citation type="submission" date="2015-04" db="UniProtKB">
        <authorList>
            <consortium name="EnsemblPlants"/>
        </authorList>
    </citation>
    <scope>IDENTIFICATION</scope>
    <source>
        <strain evidence="1">SL10</strain>
    </source>
</reference>
<protein>
    <submittedName>
        <fullName evidence="1">Uncharacterized protein</fullName>
    </submittedName>
</protein>
<dbReference type="Proteomes" id="UP000006591">
    <property type="component" value="Chromosome 5"/>
</dbReference>
<sequence length="215" mass="23468">MDEEEQRRTGSSMLLGFILVSDWTSNGIVMERVSLVAVSRTMPTTTATPPPLTSPLYLLHRCEEPVRRHYASSVGAATMRSPSAAAMPSPPPARPLRLLGCCKEPVHHRYASTSGSAAAMPPLPPTPPLLLHCLREELVRRRYASSSAGAAALRHPLPRGALSAAASPYSSPLLHLLHHHDGATLDRREIRRREERLTSGSHTGFYPPLPCWHAT</sequence>